<dbReference type="GO" id="GO:0046872">
    <property type="term" value="F:metal ion binding"/>
    <property type="evidence" value="ECO:0007669"/>
    <property type="project" value="UniProtKB-KW"/>
</dbReference>
<dbReference type="GO" id="GO:0016491">
    <property type="term" value="F:oxidoreductase activity"/>
    <property type="evidence" value="ECO:0007669"/>
    <property type="project" value="UniProtKB-KW"/>
</dbReference>
<accession>A0A382DAT4</accession>
<dbReference type="AlphaFoldDB" id="A0A382DAT4"/>
<reference evidence="8" key="1">
    <citation type="submission" date="2018-05" db="EMBL/GenBank/DDBJ databases">
        <authorList>
            <person name="Lanie J.A."/>
            <person name="Ng W.-L."/>
            <person name="Kazmierczak K.M."/>
            <person name="Andrzejewski T.M."/>
            <person name="Davidsen T.M."/>
            <person name="Wayne K.J."/>
            <person name="Tettelin H."/>
            <person name="Glass J.I."/>
            <person name="Rusch D."/>
            <person name="Podicherti R."/>
            <person name="Tsui H.-C.T."/>
            <person name="Winkler M.E."/>
        </authorList>
    </citation>
    <scope>NUCLEOTIDE SEQUENCE</scope>
</reference>
<evidence type="ECO:0000256" key="4">
    <source>
        <dbReference type="ARBA" id="ARBA00022833"/>
    </source>
</evidence>
<evidence type="ECO:0000256" key="5">
    <source>
        <dbReference type="ARBA" id="ARBA00023002"/>
    </source>
</evidence>
<dbReference type="Pfam" id="PF00107">
    <property type="entry name" value="ADH_zinc_N"/>
    <property type="match status" value="1"/>
</dbReference>
<dbReference type="EMBL" id="UINC01038402">
    <property type="protein sequence ID" value="SVB35375.1"/>
    <property type="molecule type" value="Genomic_DNA"/>
</dbReference>
<dbReference type="CDD" id="cd08255">
    <property type="entry name" value="2-desacetyl-2-hydroxyethyl_bacteriochlorophyllide_like"/>
    <property type="match status" value="1"/>
</dbReference>
<evidence type="ECO:0000256" key="3">
    <source>
        <dbReference type="ARBA" id="ARBA00022723"/>
    </source>
</evidence>
<organism evidence="8">
    <name type="scientific">marine metagenome</name>
    <dbReference type="NCBI Taxonomy" id="408172"/>
    <lineage>
        <taxon>unclassified sequences</taxon>
        <taxon>metagenomes</taxon>
        <taxon>ecological metagenomes</taxon>
    </lineage>
</organism>
<keyword evidence="4" id="KW-0862">Zinc</keyword>
<proteinExistence type="inferred from homology"/>
<protein>
    <submittedName>
        <fullName evidence="8">Uncharacterized protein</fullName>
    </submittedName>
</protein>
<dbReference type="PANTHER" id="PTHR43350">
    <property type="entry name" value="NAD-DEPENDENT ALCOHOL DEHYDROGENASE"/>
    <property type="match status" value="1"/>
</dbReference>
<dbReference type="PANTHER" id="PTHR43350:SF19">
    <property type="entry name" value="D-GULOSIDE 3-DEHYDROGENASE"/>
    <property type="match status" value="1"/>
</dbReference>
<dbReference type="InterPro" id="IPR011032">
    <property type="entry name" value="GroES-like_sf"/>
</dbReference>
<evidence type="ECO:0000313" key="8">
    <source>
        <dbReference type="EMBL" id="SVB35375.1"/>
    </source>
</evidence>
<evidence type="ECO:0000259" key="7">
    <source>
        <dbReference type="Pfam" id="PF08240"/>
    </source>
</evidence>
<dbReference type="Gene3D" id="3.40.50.720">
    <property type="entry name" value="NAD(P)-binding Rossmann-like Domain"/>
    <property type="match status" value="1"/>
</dbReference>
<dbReference type="InterPro" id="IPR013149">
    <property type="entry name" value="ADH-like_C"/>
</dbReference>
<gene>
    <name evidence="8" type="ORF">METZ01_LOCUS188229</name>
</gene>
<comment type="similarity">
    <text evidence="2">Belongs to the zinc-containing alcohol dehydrogenase family.</text>
</comment>
<feature type="domain" description="Alcohol dehydrogenase-like N-terminal" evidence="7">
    <location>
        <begin position="52"/>
        <end position="123"/>
    </location>
</feature>
<evidence type="ECO:0000259" key="6">
    <source>
        <dbReference type="Pfam" id="PF00107"/>
    </source>
</evidence>
<keyword evidence="5" id="KW-0560">Oxidoreductase</keyword>
<dbReference type="SUPFAM" id="SSF50129">
    <property type="entry name" value="GroES-like"/>
    <property type="match status" value="1"/>
</dbReference>
<sequence>MPRELWAVSPEKMEIREYGMPEPLENQVLVRCEYGAAKHGTESSMVKGVSAGRGRRDTELGLFIPHDSEPAHGPTRVGNMYVGTVARVGPGVTSLAEGDRILGYGTFREVHVAHEDRCWKMPDDLSWRSALCLDPADFAMAAVRDGQVRIGDAVAVFGMGAIGLMVVQFAKLSGAEPVIAVDPLPNRRRVAELCGADLIFDPTACDAGLEIRKATGKEGVDVAVDYSGNVNALQMALRSVAFGGNVVAGAAPSPYGEGLDLGAEAHWHIPNIIFSRACSEPNRDHPRWNEERIYTTCWRLICEGKITGE</sequence>
<name>A0A382DAT4_9ZZZZ</name>
<dbReference type="InterPro" id="IPR036291">
    <property type="entry name" value="NAD(P)-bd_dom_sf"/>
</dbReference>
<dbReference type="InterPro" id="IPR013154">
    <property type="entry name" value="ADH-like_N"/>
</dbReference>
<comment type="cofactor">
    <cofactor evidence="1">
        <name>Zn(2+)</name>
        <dbReference type="ChEBI" id="CHEBI:29105"/>
    </cofactor>
</comment>
<dbReference type="Pfam" id="PF08240">
    <property type="entry name" value="ADH_N"/>
    <property type="match status" value="1"/>
</dbReference>
<feature type="non-terminal residue" evidence="8">
    <location>
        <position position="309"/>
    </location>
</feature>
<dbReference type="SUPFAM" id="SSF51735">
    <property type="entry name" value="NAD(P)-binding Rossmann-fold domains"/>
    <property type="match status" value="1"/>
</dbReference>
<feature type="domain" description="Alcohol dehydrogenase-like C-terminal" evidence="6">
    <location>
        <begin position="161"/>
        <end position="251"/>
    </location>
</feature>
<keyword evidence="3" id="KW-0479">Metal-binding</keyword>
<evidence type="ECO:0000256" key="2">
    <source>
        <dbReference type="ARBA" id="ARBA00008072"/>
    </source>
</evidence>
<evidence type="ECO:0000256" key="1">
    <source>
        <dbReference type="ARBA" id="ARBA00001947"/>
    </source>
</evidence>
<dbReference type="Gene3D" id="3.90.180.10">
    <property type="entry name" value="Medium-chain alcohol dehydrogenases, catalytic domain"/>
    <property type="match status" value="2"/>
</dbReference>